<dbReference type="RefSeq" id="WP_088057148.1">
    <property type="nucleotide sequence ID" value="NZ_CP127380.1"/>
</dbReference>
<dbReference type="EMBL" id="LT853884">
    <property type="protein sequence ID" value="SMR01288.1"/>
    <property type="molecule type" value="Genomic_DNA"/>
</dbReference>
<keyword evidence="1" id="KW-0472">Membrane</keyword>
<name>A0ABY1RVH8_9XANT</name>
<keyword evidence="3" id="KW-1185">Reference proteome</keyword>
<feature type="transmembrane region" description="Helical" evidence="1">
    <location>
        <begin position="82"/>
        <end position="99"/>
    </location>
</feature>
<reference evidence="2 3" key="1">
    <citation type="submission" date="2017-05" db="EMBL/GenBank/DDBJ databases">
        <authorList>
            <person name="Blom J."/>
        </authorList>
    </citation>
    <scope>NUCLEOTIDE SEQUENCE [LARGE SCALE GENOMIC DNA]</scope>
    <source>
        <strain evidence="2">PD885</strain>
        <plasmid evidence="3">ppd885-27</plasmid>
    </source>
</reference>
<keyword evidence="1" id="KW-0812">Transmembrane</keyword>
<evidence type="ECO:0000313" key="3">
    <source>
        <dbReference type="Proteomes" id="UP000195877"/>
    </source>
</evidence>
<feature type="transmembrane region" description="Helical" evidence="1">
    <location>
        <begin position="43"/>
        <end position="62"/>
    </location>
</feature>
<gene>
    <name evidence="2" type="ORF">PD885_04107</name>
</gene>
<geneLocation type="plasmid" evidence="3">
    <name>ppd885-27</name>
</geneLocation>
<dbReference type="GeneID" id="61896273"/>
<evidence type="ECO:0000256" key="1">
    <source>
        <dbReference type="SAM" id="Phobius"/>
    </source>
</evidence>
<feature type="transmembrane region" description="Helical" evidence="1">
    <location>
        <begin position="6"/>
        <end position="22"/>
    </location>
</feature>
<accession>A0ABY1RVH8</accession>
<keyword evidence="2" id="KW-0614">Plasmid</keyword>
<proteinExistence type="predicted"/>
<protein>
    <submittedName>
        <fullName evidence="2">Uncharacterized protein</fullName>
    </submittedName>
</protein>
<dbReference type="Proteomes" id="UP000195877">
    <property type="component" value="Plasmid pPD885-27"/>
</dbReference>
<sequence>MLHFIELMLIAGYIQLPIRFWLSVRKFGITRFNDALRGDAHMFCLDICGIFTALCALYWILYDTLGISIPGIDKITDLEANIVAFVLTASFIGLAFINGRERFLDATRAGMPEAALRWLATRQIIVASEVSAALAQMPRPNKRIYP</sequence>
<evidence type="ECO:0000313" key="2">
    <source>
        <dbReference type="EMBL" id="SMR01288.1"/>
    </source>
</evidence>
<organism evidence="2 3">
    <name type="scientific">Xanthomonas fragariae</name>
    <dbReference type="NCBI Taxonomy" id="48664"/>
    <lineage>
        <taxon>Bacteria</taxon>
        <taxon>Pseudomonadati</taxon>
        <taxon>Pseudomonadota</taxon>
        <taxon>Gammaproteobacteria</taxon>
        <taxon>Lysobacterales</taxon>
        <taxon>Lysobacteraceae</taxon>
        <taxon>Xanthomonas</taxon>
    </lineage>
</organism>
<keyword evidence="1" id="KW-1133">Transmembrane helix</keyword>